<feature type="region of interest" description="Disordered" evidence="1">
    <location>
        <begin position="1"/>
        <end position="58"/>
    </location>
</feature>
<evidence type="ECO:0000256" key="1">
    <source>
        <dbReference type="SAM" id="MobiDB-lite"/>
    </source>
</evidence>
<proteinExistence type="predicted"/>
<dbReference type="Proteomes" id="UP000284375">
    <property type="component" value="Unassembled WGS sequence"/>
</dbReference>
<dbReference type="AlphaFoldDB" id="A0A423WEF1"/>
<evidence type="ECO:0000313" key="3">
    <source>
        <dbReference type="Proteomes" id="UP000284375"/>
    </source>
</evidence>
<sequence>MAQPAEAPDELKTLSNALEVPGEEIKDGTESEEDPDGLKTLSNALKGPRDEFEDGTGRVIASVRHRNWVKAS</sequence>
<dbReference type="EMBL" id="LJZO01000006">
    <property type="protein sequence ID" value="ROW01581.1"/>
    <property type="molecule type" value="Genomic_DNA"/>
</dbReference>
<protein>
    <submittedName>
        <fullName evidence="2">Uncharacterized protein</fullName>
    </submittedName>
</protein>
<evidence type="ECO:0000313" key="2">
    <source>
        <dbReference type="EMBL" id="ROW01581.1"/>
    </source>
</evidence>
<keyword evidence="3" id="KW-1185">Reference proteome</keyword>
<organism evidence="2 3">
    <name type="scientific">Cytospora chrysosperma</name>
    <name type="common">Cytospora canker fungus</name>
    <name type="synonym">Sphaeria chrysosperma</name>
    <dbReference type="NCBI Taxonomy" id="252740"/>
    <lineage>
        <taxon>Eukaryota</taxon>
        <taxon>Fungi</taxon>
        <taxon>Dikarya</taxon>
        <taxon>Ascomycota</taxon>
        <taxon>Pezizomycotina</taxon>
        <taxon>Sordariomycetes</taxon>
        <taxon>Sordariomycetidae</taxon>
        <taxon>Diaporthales</taxon>
        <taxon>Cytosporaceae</taxon>
        <taxon>Cytospora</taxon>
    </lineage>
</organism>
<reference evidence="2 3" key="1">
    <citation type="submission" date="2015-09" db="EMBL/GenBank/DDBJ databases">
        <title>Host preference determinants of Valsa canker pathogens revealed by comparative genomics.</title>
        <authorList>
            <person name="Yin Z."/>
            <person name="Huang L."/>
        </authorList>
    </citation>
    <scope>NUCLEOTIDE SEQUENCE [LARGE SCALE GENOMIC DNA]</scope>
    <source>
        <strain evidence="2 3">YSFL</strain>
    </source>
</reference>
<accession>A0A423WEF1</accession>
<comment type="caution">
    <text evidence="2">The sequence shown here is derived from an EMBL/GenBank/DDBJ whole genome shotgun (WGS) entry which is preliminary data.</text>
</comment>
<name>A0A423WEF1_CYTCH</name>
<gene>
    <name evidence="2" type="ORF">VSDG_02150</name>
</gene>